<comment type="caution">
    <text evidence="1">The sequence shown here is derived from an EMBL/GenBank/DDBJ whole genome shotgun (WGS) entry which is preliminary data.</text>
</comment>
<evidence type="ECO:0000313" key="2">
    <source>
        <dbReference type="Proteomes" id="UP000018888"/>
    </source>
</evidence>
<dbReference type="Proteomes" id="UP000018888">
    <property type="component" value="Unassembled WGS sequence"/>
</dbReference>
<dbReference type="EMBL" id="AUPC02000349">
    <property type="protein sequence ID" value="POG61274.1"/>
    <property type="molecule type" value="Genomic_DNA"/>
</dbReference>
<keyword evidence="2" id="KW-1185">Reference proteome</keyword>
<reference evidence="1 2" key="2">
    <citation type="journal article" date="2018" name="New Phytol.">
        <title>High intraspecific genome diversity in the model arbuscular mycorrhizal symbiont Rhizophagus irregularis.</title>
        <authorList>
            <person name="Chen E.C.H."/>
            <person name="Morin E."/>
            <person name="Beaudet D."/>
            <person name="Noel J."/>
            <person name="Yildirir G."/>
            <person name="Ndikumana S."/>
            <person name="Charron P."/>
            <person name="St-Onge C."/>
            <person name="Giorgi J."/>
            <person name="Kruger M."/>
            <person name="Marton T."/>
            <person name="Ropars J."/>
            <person name="Grigoriev I.V."/>
            <person name="Hainaut M."/>
            <person name="Henrissat B."/>
            <person name="Roux C."/>
            <person name="Martin F."/>
            <person name="Corradi N."/>
        </authorList>
    </citation>
    <scope>NUCLEOTIDE SEQUENCE [LARGE SCALE GENOMIC DNA]</scope>
    <source>
        <strain evidence="1 2">DAOM 197198</strain>
    </source>
</reference>
<evidence type="ECO:0000313" key="1">
    <source>
        <dbReference type="EMBL" id="POG61274.1"/>
    </source>
</evidence>
<feature type="non-terminal residue" evidence="1">
    <location>
        <position position="1"/>
    </location>
</feature>
<gene>
    <name evidence="1" type="ORF">GLOIN_2v1705090</name>
</gene>
<organism evidence="1 2">
    <name type="scientific">Rhizophagus irregularis (strain DAOM 181602 / DAOM 197198 / MUCL 43194)</name>
    <name type="common">Arbuscular mycorrhizal fungus</name>
    <name type="synonym">Glomus intraradices</name>
    <dbReference type="NCBI Taxonomy" id="747089"/>
    <lineage>
        <taxon>Eukaryota</taxon>
        <taxon>Fungi</taxon>
        <taxon>Fungi incertae sedis</taxon>
        <taxon>Mucoromycota</taxon>
        <taxon>Glomeromycotina</taxon>
        <taxon>Glomeromycetes</taxon>
        <taxon>Glomerales</taxon>
        <taxon>Glomeraceae</taxon>
        <taxon>Rhizophagus</taxon>
    </lineage>
</organism>
<sequence>NVILIIKFYYSIITRPLPKSRSKFAIISLAGTRPQPPPRPIRGAITIKDIVLNIKISLNIR</sequence>
<protein>
    <submittedName>
        <fullName evidence="1">Uncharacterized protein</fullName>
    </submittedName>
</protein>
<name>A0A2P4P7B9_RHIID</name>
<dbReference type="AlphaFoldDB" id="A0A2P4P7B9"/>
<reference evidence="1 2" key="1">
    <citation type="journal article" date="2013" name="Proc. Natl. Acad. Sci. U.S.A.">
        <title>Genome of an arbuscular mycorrhizal fungus provides insight into the oldest plant symbiosis.</title>
        <authorList>
            <person name="Tisserant E."/>
            <person name="Malbreil M."/>
            <person name="Kuo A."/>
            <person name="Kohler A."/>
            <person name="Symeonidi A."/>
            <person name="Balestrini R."/>
            <person name="Charron P."/>
            <person name="Duensing N."/>
            <person name="Frei Dit Frey N."/>
            <person name="Gianinazzi-Pearson V."/>
            <person name="Gilbert L.B."/>
            <person name="Handa Y."/>
            <person name="Herr J.R."/>
            <person name="Hijri M."/>
            <person name="Koul R."/>
            <person name="Kawaguchi M."/>
            <person name="Krajinski F."/>
            <person name="Lammers P.J."/>
            <person name="Masclaux F.G."/>
            <person name="Murat C."/>
            <person name="Morin E."/>
            <person name="Ndikumana S."/>
            <person name="Pagni M."/>
            <person name="Petitpierre D."/>
            <person name="Requena N."/>
            <person name="Rosikiewicz P."/>
            <person name="Riley R."/>
            <person name="Saito K."/>
            <person name="San Clemente H."/>
            <person name="Shapiro H."/>
            <person name="van Tuinen D."/>
            <person name="Becard G."/>
            <person name="Bonfante P."/>
            <person name="Paszkowski U."/>
            <person name="Shachar-Hill Y.Y."/>
            <person name="Tuskan G.A."/>
            <person name="Young P.W."/>
            <person name="Sanders I.R."/>
            <person name="Henrissat B."/>
            <person name="Rensing S.A."/>
            <person name="Grigoriev I.V."/>
            <person name="Corradi N."/>
            <person name="Roux C."/>
            <person name="Martin F."/>
        </authorList>
    </citation>
    <scope>NUCLEOTIDE SEQUENCE [LARGE SCALE GENOMIC DNA]</scope>
    <source>
        <strain evidence="1 2">DAOM 197198</strain>
    </source>
</reference>
<accession>A0A2P4P7B9</accession>
<proteinExistence type="predicted"/>